<evidence type="ECO:0000313" key="1">
    <source>
        <dbReference type="EMBL" id="KKM81542.1"/>
    </source>
</evidence>
<protein>
    <submittedName>
        <fullName evidence="1">Uncharacterized protein</fullName>
    </submittedName>
</protein>
<sequence length="68" mass="7967">MYVVCTQQKTRLIQKYSKNLEPTTLFILARNKFPNAPKIYGTIKLQNKEIIAIIERVPNRGNLGEVYW</sequence>
<reference evidence="1" key="1">
    <citation type="journal article" date="2015" name="Nature">
        <title>Complex archaea that bridge the gap between prokaryotes and eukaryotes.</title>
        <authorList>
            <person name="Spang A."/>
            <person name="Saw J.H."/>
            <person name="Jorgensen S.L."/>
            <person name="Zaremba-Niedzwiedzka K."/>
            <person name="Martijn J."/>
            <person name="Lind A.E."/>
            <person name="van Eijk R."/>
            <person name="Schleper C."/>
            <person name="Guy L."/>
            <person name="Ettema T.J."/>
        </authorList>
    </citation>
    <scope>NUCLEOTIDE SEQUENCE</scope>
</reference>
<organism evidence="1">
    <name type="scientific">marine sediment metagenome</name>
    <dbReference type="NCBI Taxonomy" id="412755"/>
    <lineage>
        <taxon>unclassified sequences</taxon>
        <taxon>metagenomes</taxon>
        <taxon>ecological metagenomes</taxon>
    </lineage>
</organism>
<name>A0A0F9NJQ7_9ZZZZ</name>
<dbReference type="EMBL" id="LAZR01008005">
    <property type="protein sequence ID" value="KKM81542.1"/>
    <property type="molecule type" value="Genomic_DNA"/>
</dbReference>
<feature type="non-terminal residue" evidence="1">
    <location>
        <position position="68"/>
    </location>
</feature>
<accession>A0A0F9NJQ7</accession>
<gene>
    <name evidence="1" type="ORF">LCGC14_1328800</name>
</gene>
<comment type="caution">
    <text evidence="1">The sequence shown here is derived from an EMBL/GenBank/DDBJ whole genome shotgun (WGS) entry which is preliminary data.</text>
</comment>
<dbReference type="AlphaFoldDB" id="A0A0F9NJQ7"/>
<proteinExistence type="predicted"/>